<keyword evidence="1" id="KW-0472">Membrane</keyword>
<reference evidence="2 3" key="1">
    <citation type="submission" date="2023-10" db="EMBL/GenBank/DDBJ databases">
        <authorList>
            <person name="Wang X.X."/>
        </authorList>
    </citation>
    <scope>NUCLEOTIDE SEQUENCE [LARGE SCALE GENOMIC DNA]</scope>
    <source>
        <strain evidence="2 3">NBRC 12816</strain>
    </source>
</reference>
<keyword evidence="1" id="KW-1133">Transmembrane helix</keyword>
<organism evidence="2 3">
    <name type="scientific">Streptomyces roseolus</name>
    <dbReference type="NCBI Taxonomy" id="67358"/>
    <lineage>
        <taxon>Bacteria</taxon>
        <taxon>Bacillati</taxon>
        <taxon>Actinomycetota</taxon>
        <taxon>Actinomycetes</taxon>
        <taxon>Kitasatosporales</taxon>
        <taxon>Streptomycetaceae</taxon>
        <taxon>Streptomyces</taxon>
    </lineage>
</organism>
<evidence type="ECO:0000313" key="3">
    <source>
        <dbReference type="Proteomes" id="UP001278571"/>
    </source>
</evidence>
<name>A0ABU4K6P1_9ACTN</name>
<keyword evidence="3" id="KW-1185">Reference proteome</keyword>
<gene>
    <name evidence="2" type="ORF">R2363_14700</name>
</gene>
<accession>A0ABU4K6P1</accession>
<feature type="transmembrane region" description="Helical" evidence="1">
    <location>
        <begin position="32"/>
        <end position="53"/>
    </location>
</feature>
<evidence type="ECO:0000256" key="1">
    <source>
        <dbReference type="SAM" id="Phobius"/>
    </source>
</evidence>
<dbReference type="RefSeq" id="WP_319009820.1">
    <property type="nucleotide sequence ID" value="NZ_JAWJZF010000354.1"/>
</dbReference>
<keyword evidence="1" id="KW-0812">Transmembrane</keyword>
<comment type="caution">
    <text evidence="2">The sequence shown here is derived from an EMBL/GenBank/DDBJ whole genome shotgun (WGS) entry which is preliminary data.</text>
</comment>
<dbReference type="EMBL" id="JAWJZF010000354">
    <property type="protein sequence ID" value="MDX2293422.1"/>
    <property type="molecule type" value="Genomic_DNA"/>
</dbReference>
<protein>
    <submittedName>
        <fullName evidence="2">Uncharacterized protein</fullName>
    </submittedName>
</protein>
<sequence length="75" mass="8232">MDGDVTLASKADLAFDALRFLYVGFLSSLPAWARYTVLALFGLTVVYGFVGWLRRRGTDAPPGADAVHEDEARVR</sequence>
<evidence type="ECO:0000313" key="2">
    <source>
        <dbReference type="EMBL" id="MDX2293422.1"/>
    </source>
</evidence>
<dbReference type="Proteomes" id="UP001278571">
    <property type="component" value="Unassembled WGS sequence"/>
</dbReference>
<proteinExistence type="predicted"/>